<dbReference type="Gene3D" id="2.170.130.10">
    <property type="entry name" value="TonB-dependent receptor, plug domain"/>
    <property type="match status" value="1"/>
</dbReference>
<keyword evidence="6 10" id="KW-0798">TonB box</keyword>
<protein>
    <recommendedName>
        <fullName evidence="17">TonB-dependent receptor</fullName>
    </recommendedName>
</protein>
<dbReference type="InterPro" id="IPR037066">
    <property type="entry name" value="Plug_dom_sf"/>
</dbReference>
<dbReference type="GO" id="GO:0009279">
    <property type="term" value="C:cell outer membrane"/>
    <property type="evidence" value="ECO:0007669"/>
    <property type="project" value="UniProtKB-SubCell"/>
</dbReference>
<dbReference type="RefSeq" id="WP_004622836.1">
    <property type="nucleotide sequence ID" value="NZ_APMP01000029.1"/>
</dbReference>
<feature type="signal peptide" evidence="12">
    <location>
        <begin position="1"/>
        <end position="22"/>
    </location>
</feature>
<feature type="domain" description="TonB-dependent receptor-like beta-barrel" evidence="13">
    <location>
        <begin position="286"/>
        <end position="762"/>
    </location>
</feature>
<keyword evidence="8 9" id="KW-0998">Cell outer membrane</keyword>
<dbReference type="OrthoDB" id="7614575at2"/>
<feature type="chain" id="PRO_5004340552" description="TonB-dependent receptor" evidence="12">
    <location>
        <begin position="23"/>
        <end position="801"/>
    </location>
</feature>
<dbReference type="SUPFAM" id="SSF56935">
    <property type="entry name" value="Porins"/>
    <property type="match status" value="1"/>
</dbReference>
<keyword evidence="5 12" id="KW-0732">Signal</keyword>
<dbReference type="eggNOG" id="COG4771">
    <property type="taxonomic scope" value="Bacteria"/>
</dbReference>
<dbReference type="PANTHER" id="PTHR47234">
    <property type="match status" value="1"/>
</dbReference>
<evidence type="ECO:0000256" key="6">
    <source>
        <dbReference type="ARBA" id="ARBA00023077"/>
    </source>
</evidence>
<evidence type="ECO:0000256" key="1">
    <source>
        <dbReference type="ARBA" id="ARBA00004571"/>
    </source>
</evidence>
<evidence type="ECO:0000256" key="8">
    <source>
        <dbReference type="ARBA" id="ARBA00023237"/>
    </source>
</evidence>
<evidence type="ECO:0000259" key="14">
    <source>
        <dbReference type="Pfam" id="PF07715"/>
    </source>
</evidence>
<dbReference type="Proteomes" id="UP000013063">
    <property type="component" value="Unassembled WGS sequence"/>
</dbReference>
<evidence type="ECO:0000259" key="13">
    <source>
        <dbReference type="Pfam" id="PF00593"/>
    </source>
</evidence>
<evidence type="ECO:0000256" key="2">
    <source>
        <dbReference type="ARBA" id="ARBA00022448"/>
    </source>
</evidence>
<dbReference type="Pfam" id="PF00593">
    <property type="entry name" value="TonB_dep_Rec_b-barrel"/>
    <property type="match status" value="1"/>
</dbReference>
<dbReference type="InterPro" id="IPR000531">
    <property type="entry name" value="Beta-barrel_TonB"/>
</dbReference>
<sequence length="801" mass="85881" precursor="true">MKLLSTVAWGVLALAISSQVQAREAAPAAAPETAETQVDTIVVTGTRRVDRTAFESTAPVDVVSQEALKSIVSDEIMDKLAATTPSFNVQRLPAADGQAFVRPATLRGLSPDQTLVLVNGKRRHRSAVLGGRGQQGVDLAALGTSGIDRIEVLRDGASAQYGSDAIAGVINIILSDKTGFDGYAQTGRYYAGDGQKTEVGARYGVKLGDKGGVLVGAIDYTNADATSRTRQRPDAIAFQAANPGIKVPNPVQRWGQPDREVWRGSLNLTLPITDAVEAYGFATYSDLHGVTDFNWRNPSNDTSYKTSPVFPGWSLSQLYPAGFSPKFGQDETNASVNGGVRGDALGWAWDLSAGWGRDKVDYFLKNSINASFGPQSPTRFDDGSLIQQEETANFDVSRPLDLPTLAKPANLALGLEARKETYKIEAGDRYSWDVGPGAPAGLPSGSNGFPGYAPSQAGSWNQTSYAAYGDLDLPFSDRFDVDLAVRHEHFSEFGDTTDGKVAARWEFAPGFAFRGAASTGFRAPTAGQINNTRTSQGLNTTTLLLFTSGRLSPVNPISVALGGKPLKPETSRNYSFGFVFRHEGVTGSIDYYHIDVDDRFAVSPNFPVSSDLRAQLVAAGIPGADSLTTVSYFTNSFDTTTQGVDAVVSWRGAFWGGHGGLTAAWNWNDTQVTRSKATEVSRLARINIQDGLPEHAANLSFDYARGPISGLVRVRWSGRWTDAQQNGAADLIQTFGAKTLVDLSVSAQLTSALKLTVGAENLFDTYPDEATFQASRGLIYSRNAPYDTDGGLWYARLSAKF</sequence>
<dbReference type="PROSITE" id="PS00430">
    <property type="entry name" value="TONB_DEPENDENT_REC_1"/>
    <property type="match status" value="1"/>
</dbReference>
<dbReference type="PROSITE" id="PS52016">
    <property type="entry name" value="TONB_DEPENDENT_REC_3"/>
    <property type="match status" value="1"/>
</dbReference>
<dbReference type="Gene3D" id="2.40.170.20">
    <property type="entry name" value="TonB-dependent receptor, beta-barrel domain"/>
    <property type="match status" value="1"/>
</dbReference>
<keyword evidence="7 9" id="KW-0472">Membrane</keyword>
<dbReference type="InterPro" id="IPR012910">
    <property type="entry name" value="Plug_dom"/>
</dbReference>
<keyword evidence="4 9" id="KW-0812">Transmembrane</keyword>
<evidence type="ECO:0000256" key="5">
    <source>
        <dbReference type="ARBA" id="ARBA00022729"/>
    </source>
</evidence>
<gene>
    <name evidence="15" type="ORF">OR37_03514</name>
</gene>
<feature type="domain" description="TonB-dependent receptor plug" evidence="14">
    <location>
        <begin position="54"/>
        <end position="169"/>
    </location>
</feature>
<evidence type="ECO:0000313" key="15">
    <source>
        <dbReference type="EMBL" id="ENZ80602.1"/>
    </source>
</evidence>
<comment type="caution">
    <text evidence="15">The sequence shown here is derived from an EMBL/GenBank/DDBJ whole genome shotgun (WGS) entry which is preliminary data.</text>
</comment>
<evidence type="ECO:0000256" key="11">
    <source>
        <dbReference type="RuleBase" id="RU003357"/>
    </source>
</evidence>
<dbReference type="PANTHER" id="PTHR47234:SF3">
    <property type="entry name" value="SECRETIN_TONB SHORT N-TERMINAL DOMAIN-CONTAINING PROTEIN"/>
    <property type="match status" value="1"/>
</dbReference>
<dbReference type="CDD" id="cd01347">
    <property type="entry name" value="ligand_gated_channel"/>
    <property type="match status" value="1"/>
</dbReference>
<evidence type="ECO:0000256" key="9">
    <source>
        <dbReference type="PROSITE-ProRule" id="PRU01360"/>
    </source>
</evidence>
<comment type="subcellular location">
    <subcellularLocation>
        <location evidence="1 9">Cell outer membrane</location>
        <topology evidence="1 9">Multi-pass membrane protein</topology>
    </subcellularLocation>
</comment>
<dbReference type="PATRIC" id="fig|1292034.3.peg.3487"/>
<evidence type="ECO:0000313" key="16">
    <source>
        <dbReference type="Proteomes" id="UP000013063"/>
    </source>
</evidence>
<dbReference type="InterPro" id="IPR010916">
    <property type="entry name" value="TonB_box_CS"/>
</dbReference>
<evidence type="ECO:0000256" key="4">
    <source>
        <dbReference type="ARBA" id="ARBA00022692"/>
    </source>
</evidence>
<organism evidence="15 16">
    <name type="scientific">Caulobacter vibrioides OR37</name>
    <dbReference type="NCBI Taxonomy" id="1292034"/>
    <lineage>
        <taxon>Bacteria</taxon>
        <taxon>Pseudomonadati</taxon>
        <taxon>Pseudomonadota</taxon>
        <taxon>Alphaproteobacteria</taxon>
        <taxon>Caulobacterales</taxon>
        <taxon>Caulobacteraceae</taxon>
        <taxon>Caulobacter</taxon>
    </lineage>
</organism>
<name>R0EH94_CAUVI</name>
<dbReference type="AlphaFoldDB" id="R0EH94"/>
<dbReference type="EMBL" id="APMP01000029">
    <property type="protein sequence ID" value="ENZ80602.1"/>
    <property type="molecule type" value="Genomic_DNA"/>
</dbReference>
<dbReference type="STRING" id="1292034.OR37_03514"/>
<evidence type="ECO:0000256" key="7">
    <source>
        <dbReference type="ARBA" id="ARBA00023136"/>
    </source>
</evidence>
<keyword evidence="2 9" id="KW-0813">Transport</keyword>
<evidence type="ECO:0000256" key="3">
    <source>
        <dbReference type="ARBA" id="ARBA00022452"/>
    </source>
</evidence>
<evidence type="ECO:0008006" key="17">
    <source>
        <dbReference type="Google" id="ProtNLM"/>
    </source>
</evidence>
<evidence type="ECO:0000256" key="10">
    <source>
        <dbReference type="PROSITE-ProRule" id="PRU10143"/>
    </source>
</evidence>
<keyword evidence="16" id="KW-1185">Reference proteome</keyword>
<feature type="short sequence motif" description="TonB box" evidence="10">
    <location>
        <begin position="40"/>
        <end position="46"/>
    </location>
</feature>
<accession>R0EH94</accession>
<proteinExistence type="inferred from homology"/>
<dbReference type="InterPro" id="IPR039426">
    <property type="entry name" value="TonB-dep_rcpt-like"/>
</dbReference>
<dbReference type="Pfam" id="PF07715">
    <property type="entry name" value="Plug"/>
    <property type="match status" value="1"/>
</dbReference>
<reference evidence="15 16" key="1">
    <citation type="journal article" date="2013" name="Genome Announc.">
        <title>Draft Genome Sequence for Caulobacter sp. Strain OR37, a Bacterium Tolerant to Heavy Metals.</title>
        <authorList>
            <person name="Utturkar S.M."/>
            <person name="Bollmann A."/>
            <person name="Brzoska R.M."/>
            <person name="Klingeman D.M."/>
            <person name="Epstein S.E."/>
            <person name="Palumbo A.V."/>
            <person name="Brown S.D."/>
        </authorList>
    </citation>
    <scope>NUCLEOTIDE SEQUENCE [LARGE SCALE GENOMIC DNA]</scope>
    <source>
        <strain evidence="15 16">OR37</strain>
    </source>
</reference>
<keyword evidence="3 9" id="KW-1134">Transmembrane beta strand</keyword>
<dbReference type="InterPro" id="IPR036942">
    <property type="entry name" value="Beta-barrel_TonB_sf"/>
</dbReference>
<comment type="similarity">
    <text evidence="9 11">Belongs to the TonB-dependent receptor family.</text>
</comment>
<evidence type="ECO:0000256" key="12">
    <source>
        <dbReference type="SAM" id="SignalP"/>
    </source>
</evidence>